<organism evidence="1 2">
    <name type="scientific">Mytilus galloprovincialis</name>
    <name type="common">Mediterranean mussel</name>
    <dbReference type="NCBI Taxonomy" id="29158"/>
    <lineage>
        <taxon>Eukaryota</taxon>
        <taxon>Metazoa</taxon>
        <taxon>Spiralia</taxon>
        <taxon>Lophotrochozoa</taxon>
        <taxon>Mollusca</taxon>
        <taxon>Bivalvia</taxon>
        <taxon>Autobranchia</taxon>
        <taxon>Pteriomorphia</taxon>
        <taxon>Mytilida</taxon>
        <taxon>Mytiloidea</taxon>
        <taxon>Mytilidae</taxon>
        <taxon>Mytilinae</taxon>
        <taxon>Mytilus</taxon>
    </lineage>
</organism>
<sequence>MPSSSNLSNRTYVLSKKQEASTENISTNDVVVELEQSTSTCRGCAFQNEEEELEIIIEEVLPINKKARPKAAKGTRTSMTITDSFEQDITLPGEVLSSNTNLPLTSITLLTVLPIKSVQQMNMDKWMNRHLND</sequence>
<reference evidence="1" key="1">
    <citation type="submission" date="2018-11" db="EMBL/GenBank/DDBJ databases">
        <authorList>
            <person name="Alioto T."/>
            <person name="Alioto T."/>
        </authorList>
    </citation>
    <scope>NUCLEOTIDE SEQUENCE</scope>
</reference>
<accession>A0A8B6HQG6</accession>
<evidence type="ECO:0000313" key="2">
    <source>
        <dbReference type="Proteomes" id="UP000596742"/>
    </source>
</evidence>
<protein>
    <submittedName>
        <fullName evidence="1">Uncharacterized protein</fullName>
    </submittedName>
</protein>
<dbReference type="Proteomes" id="UP000596742">
    <property type="component" value="Unassembled WGS sequence"/>
</dbReference>
<proteinExistence type="predicted"/>
<evidence type="ECO:0000313" key="1">
    <source>
        <dbReference type="EMBL" id="VDI82842.1"/>
    </source>
</evidence>
<comment type="caution">
    <text evidence="1">The sequence shown here is derived from an EMBL/GenBank/DDBJ whole genome shotgun (WGS) entry which is preliminary data.</text>
</comment>
<dbReference type="AlphaFoldDB" id="A0A8B6HQG6"/>
<dbReference type="EMBL" id="UYJE01010404">
    <property type="protein sequence ID" value="VDI82842.1"/>
    <property type="molecule type" value="Genomic_DNA"/>
</dbReference>
<keyword evidence="2" id="KW-1185">Reference proteome</keyword>
<dbReference type="OrthoDB" id="6188555at2759"/>
<name>A0A8B6HQG6_MYTGA</name>
<gene>
    <name evidence="1" type="ORF">MGAL_10B053080</name>
</gene>